<evidence type="ECO:0000259" key="7">
    <source>
        <dbReference type="PROSITE" id="PS50059"/>
    </source>
</evidence>
<keyword evidence="4 5" id="KW-0413">Isomerase</keyword>
<feature type="domain" description="PPIase FKBP-type" evidence="7">
    <location>
        <begin position="77"/>
        <end position="164"/>
    </location>
</feature>
<dbReference type="Pfam" id="PF00254">
    <property type="entry name" value="FKBP_C"/>
    <property type="match status" value="2"/>
</dbReference>
<gene>
    <name evidence="8" type="ORF">DYBT9275_04396</name>
</gene>
<dbReference type="AlphaFoldDB" id="A0A916JGF7"/>
<evidence type="ECO:0000256" key="6">
    <source>
        <dbReference type="RuleBase" id="RU003915"/>
    </source>
</evidence>
<evidence type="ECO:0000256" key="2">
    <source>
        <dbReference type="ARBA" id="ARBA00006577"/>
    </source>
</evidence>
<keyword evidence="9" id="KW-1185">Reference proteome</keyword>
<dbReference type="RefSeq" id="WP_215240773.1">
    <property type="nucleotide sequence ID" value="NZ_CAJRAF010000002.1"/>
</dbReference>
<dbReference type="PANTHER" id="PTHR43811">
    <property type="entry name" value="FKBP-TYPE PEPTIDYL-PROLYL CIS-TRANS ISOMERASE FKPA"/>
    <property type="match status" value="1"/>
</dbReference>
<dbReference type="GO" id="GO:0003755">
    <property type="term" value="F:peptidyl-prolyl cis-trans isomerase activity"/>
    <property type="evidence" value="ECO:0007669"/>
    <property type="project" value="UniProtKB-UniRule"/>
</dbReference>
<keyword evidence="3 5" id="KW-0697">Rotamase</keyword>
<evidence type="ECO:0000313" key="8">
    <source>
        <dbReference type="EMBL" id="CAG5008978.1"/>
    </source>
</evidence>
<comment type="caution">
    <text evidence="8">The sequence shown here is derived from an EMBL/GenBank/DDBJ whole genome shotgun (WGS) entry which is preliminary data.</text>
</comment>
<feature type="domain" description="PPIase FKBP-type" evidence="7">
    <location>
        <begin position="205"/>
        <end position="284"/>
    </location>
</feature>
<comment type="similarity">
    <text evidence="2 6">Belongs to the FKBP-type PPIase family.</text>
</comment>
<dbReference type="EMBL" id="CAJRAF010000002">
    <property type="protein sequence ID" value="CAG5008978.1"/>
    <property type="molecule type" value="Genomic_DNA"/>
</dbReference>
<dbReference type="PROSITE" id="PS51257">
    <property type="entry name" value="PROKAR_LIPOPROTEIN"/>
    <property type="match status" value="1"/>
</dbReference>
<dbReference type="GO" id="GO:0000785">
    <property type="term" value="C:chromatin"/>
    <property type="evidence" value="ECO:0007669"/>
    <property type="project" value="TreeGrafter"/>
</dbReference>
<evidence type="ECO:0000256" key="4">
    <source>
        <dbReference type="ARBA" id="ARBA00023235"/>
    </source>
</evidence>
<dbReference type="PANTHER" id="PTHR43811:SF19">
    <property type="entry name" value="39 KDA FK506-BINDING NUCLEAR PROTEIN"/>
    <property type="match status" value="1"/>
</dbReference>
<dbReference type="InterPro" id="IPR001179">
    <property type="entry name" value="PPIase_FKBP_dom"/>
</dbReference>
<name>A0A916JGF7_9BACT</name>
<evidence type="ECO:0000256" key="1">
    <source>
        <dbReference type="ARBA" id="ARBA00000971"/>
    </source>
</evidence>
<reference evidence="8" key="1">
    <citation type="submission" date="2021-04" db="EMBL/GenBank/DDBJ databases">
        <authorList>
            <person name="Rodrigo-Torres L."/>
            <person name="Arahal R. D."/>
            <person name="Lucena T."/>
        </authorList>
    </citation>
    <scope>NUCLEOTIDE SEQUENCE</scope>
    <source>
        <strain evidence="8">CECT 9275</strain>
    </source>
</reference>
<dbReference type="Gene3D" id="3.10.50.40">
    <property type="match status" value="2"/>
</dbReference>
<dbReference type="Proteomes" id="UP000680038">
    <property type="component" value="Unassembled WGS sequence"/>
</dbReference>
<accession>A0A916JGF7</accession>
<protein>
    <recommendedName>
        <fullName evidence="6">Peptidyl-prolyl cis-trans isomerase</fullName>
        <ecNumber evidence="6">5.2.1.8</ecNumber>
    </recommendedName>
</protein>
<evidence type="ECO:0000313" key="9">
    <source>
        <dbReference type="Proteomes" id="UP000680038"/>
    </source>
</evidence>
<evidence type="ECO:0000256" key="5">
    <source>
        <dbReference type="PROSITE-ProRule" id="PRU00277"/>
    </source>
</evidence>
<evidence type="ECO:0000256" key="3">
    <source>
        <dbReference type="ARBA" id="ARBA00023110"/>
    </source>
</evidence>
<dbReference type="PROSITE" id="PS50059">
    <property type="entry name" value="FKBP_PPIASE"/>
    <property type="match status" value="2"/>
</dbReference>
<organism evidence="8 9">
    <name type="scientific">Dyadobacter helix</name>
    <dbReference type="NCBI Taxonomy" id="2822344"/>
    <lineage>
        <taxon>Bacteria</taxon>
        <taxon>Pseudomonadati</taxon>
        <taxon>Bacteroidota</taxon>
        <taxon>Cytophagia</taxon>
        <taxon>Cytophagales</taxon>
        <taxon>Spirosomataceae</taxon>
        <taxon>Dyadobacter</taxon>
    </lineage>
</organism>
<sequence length="284" mass="31348">MNRIYLLLCLSATMVVSLSGCLKSDNNRDEEMIRENEMAIESYLKADSLGSRVIKDTTGLYYITRKPNPTGEKPKVGDAATVKISGYLLSNGTKVISAVDDKPISFSVGGFVLLGGIERSPFLMRTGEKTTFLLPYYLAYGAEARTNVPAYSPIRLEMELIKTRTELQQIDEYILEKKFVVTERTPENLFIIRTDTTTGPPIGSGKSVRVKYVGRFLDGTKFDEDTPTVTTNTGQWAKGFDLAIQKLPAKGKAIIVFPSSLGYGATGKGPIMPYTPLQFEIEIL</sequence>
<dbReference type="EC" id="5.2.1.8" evidence="6"/>
<dbReference type="InterPro" id="IPR046357">
    <property type="entry name" value="PPIase_dom_sf"/>
</dbReference>
<proteinExistence type="inferred from homology"/>
<comment type="catalytic activity">
    <reaction evidence="1 5 6">
        <text>[protein]-peptidylproline (omega=180) = [protein]-peptidylproline (omega=0)</text>
        <dbReference type="Rhea" id="RHEA:16237"/>
        <dbReference type="Rhea" id="RHEA-COMP:10747"/>
        <dbReference type="Rhea" id="RHEA-COMP:10748"/>
        <dbReference type="ChEBI" id="CHEBI:83833"/>
        <dbReference type="ChEBI" id="CHEBI:83834"/>
        <dbReference type="EC" id="5.2.1.8"/>
    </reaction>
</comment>
<dbReference type="SUPFAM" id="SSF54534">
    <property type="entry name" value="FKBP-like"/>
    <property type="match status" value="2"/>
</dbReference>